<dbReference type="Proteomes" id="UP001607303">
    <property type="component" value="Unassembled WGS sequence"/>
</dbReference>
<keyword evidence="2" id="KW-1185">Reference proteome</keyword>
<evidence type="ECO:0000313" key="2">
    <source>
        <dbReference type="Proteomes" id="UP001607303"/>
    </source>
</evidence>
<proteinExistence type="predicted"/>
<reference evidence="1 2" key="1">
    <citation type="journal article" date="2024" name="Ann. Entomol. Soc. Am.">
        <title>Genomic analyses of the southern and eastern yellowjacket wasps (Hymenoptera: Vespidae) reveal evolutionary signatures of social life.</title>
        <authorList>
            <person name="Catto M.A."/>
            <person name="Caine P.B."/>
            <person name="Orr S.E."/>
            <person name="Hunt B.G."/>
            <person name="Goodisman M.A.D."/>
        </authorList>
    </citation>
    <scope>NUCLEOTIDE SEQUENCE [LARGE SCALE GENOMIC DNA]</scope>
    <source>
        <strain evidence="1">232</strain>
        <tissue evidence="1">Head and thorax</tissue>
    </source>
</reference>
<name>A0ABD2C5D0_VESMC</name>
<dbReference type="EMBL" id="JAYRBN010000061">
    <property type="protein sequence ID" value="KAL2739593.1"/>
    <property type="molecule type" value="Genomic_DNA"/>
</dbReference>
<sequence>MTSTESMERLPIGQSYKCPQMFSMTMVANKQAGSCRPFNHGLVSTTNVGRCTSVMKRREERREEESRRFALHKPQHDDLVLTLTRYALG</sequence>
<dbReference type="AlphaFoldDB" id="A0ABD2C5D0"/>
<gene>
    <name evidence="1" type="ORF">V1477_010982</name>
</gene>
<evidence type="ECO:0000313" key="1">
    <source>
        <dbReference type="EMBL" id="KAL2739593.1"/>
    </source>
</evidence>
<organism evidence="1 2">
    <name type="scientific">Vespula maculifrons</name>
    <name type="common">Eastern yellow jacket</name>
    <name type="synonym">Wasp</name>
    <dbReference type="NCBI Taxonomy" id="7453"/>
    <lineage>
        <taxon>Eukaryota</taxon>
        <taxon>Metazoa</taxon>
        <taxon>Ecdysozoa</taxon>
        <taxon>Arthropoda</taxon>
        <taxon>Hexapoda</taxon>
        <taxon>Insecta</taxon>
        <taxon>Pterygota</taxon>
        <taxon>Neoptera</taxon>
        <taxon>Endopterygota</taxon>
        <taxon>Hymenoptera</taxon>
        <taxon>Apocrita</taxon>
        <taxon>Aculeata</taxon>
        <taxon>Vespoidea</taxon>
        <taxon>Vespidae</taxon>
        <taxon>Vespinae</taxon>
        <taxon>Vespula</taxon>
    </lineage>
</organism>
<comment type="caution">
    <text evidence="1">The sequence shown here is derived from an EMBL/GenBank/DDBJ whole genome shotgun (WGS) entry which is preliminary data.</text>
</comment>
<protein>
    <submittedName>
        <fullName evidence="1">Uncharacterized protein</fullName>
    </submittedName>
</protein>
<accession>A0ABD2C5D0</accession>